<evidence type="ECO:0000256" key="8">
    <source>
        <dbReference type="ARBA" id="ARBA00023242"/>
    </source>
</evidence>
<dbReference type="InterPro" id="IPR036388">
    <property type="entry name" value="WH-like_DNA-bd_sf"/>
</dbReference>
<keyword evidence="5" id="KW-0238">DNA-binding</keyword>
<organism evidence="10 11">
    <name type="scientific">Psophocarpus tetragonolobus</name>
    <name type="common">Winged bean</name>
    <name type="synonym">Dolichos tetragonolobus</name>
    <dbReference type="NCBI Taxonomy" id="3891"/>
    <lineage>
        <taxon>Eukaryota</taxon>
        <taxon>Viridiplantae</taxon>
        <taxon>Streptophyta</taxon>
        <taxon>Embryophyta</taxon>
        <taxon>Tracheophyta</taxon>
        <taxon>Spermatophyta</taxon>
        <taxon>Magnoliopsida</taxon>
        <taxon>eudicotyledons</taxon>
        <taxon>Gunneridae</taxon>
        <taxon>Pentapetalae</taxon>
        <taxon>rosids</taxon>
        <taxon>fabids</taxon>
        <taxon>Fabales</taxon>
        <taxon>Fabaceae</taxon>
        <taxon>Papilionoideae</taxon>
        <taxon>50 kb inversion clade</taxon>
        <taxon>NPAAA clade</taxon>
        <taxon>indigoferoid/millettioid clade</taxon>
        <taxon>Phaseoleae</taxon>
        <taxon>Psophocarpus</taxon>
    </lineage>
</organism>
<dbReference type="SUPFAM" id="SSF46785">
    <property type="entry name" value="Winged helix' DNA-binding domain"/>
    <property type="match status" value="1"/>
</dbReference>
<keyword evidence="6" id="KW-0233">DNA recombination</keyword>
<dbReference type="GO" id="GO:0003697">
    <property type="term" value="F:single-stranded DNA binding"/>
    <property type="evidence" value="ECO:0007669"/>
    <property type="project" value="TreeGrafter"/>
</dbReference>
<evidence type="ECO:0000256" key="5">
    <source>
        <dbReference type="ARBA" id="ARBA00023125"/>
    </source>
</evidence>
<feature type="domain" description="Replication protein A C-terminal" evidence="9">
    <location>
        <begin position="320"/>
        <end position="428"/>
    </location>
</feature>
<dbReference type="PANTHER" id="PTHR13989:SF16">
    <property type="entry name" value="REPLICATION PROTEIN A2"/>
    <property type="match status" value="1"/>
</dbReference>
<reference evidence="10 11" key="1">
    <citation type="submission" date="2024-01" db="EMBL/GenBank/DDBJ databases">
        <title>The genomes of 5 underutilized Papilionoideae crops provide insights into root nodulation and disease resistanc.</title>
        <authorList>
            <person name="Jiang F."/>
        </authorList>
    </citation>
    <scope>NUCLEOTIDE SEQUENCE [LARGE SCALE GENOMIC DNA]</scope>
    <source>
        <strain evidence="10">DUOXIRENSHENG_FW03</strain>
        <tissue evidence="10">Leaves</tissue>
    </source>
</reference>
<dbReference type="InterPro" id="IPR012340">
    <property type="entry name" value="NA-bd_OB-fold"/>
</dbReference>
<evidence type="ECO:0000259" key="9">
    <source>
        <dbReference type="Pfam" id="PF08784"/>
    </source>
</evidence>
<evidence type="ECO:0000256" key="1">
    <source>
        <dbReference type="ARBA" id="ARBA00004123"/>
    </source>
</evidence>
<name>A0AAN9S3U3_PSOTE</name>
<keyword evidence="8" id="KW-0539">Nucleus</keyword>
<keyword evidence="4" id="KW-0227">DNA damage</keyword>
<sequence>MGSCLKSLYVQNHEVLPLQGNQQASSPPYRFVGIQENCLIFSGMFSTTPLLKEYSPLMELMGSYFFIIHLIIQEQALDFLLKPQYGAHGEDSVSNILQSHLFHKVFKQHFVNSRKVYELEAPCSSCSFENSVSRGSSLALFRLVRRASQFSSSHHRKFCPSQFDGNAAFSGGGFMPSQTTQGTDPSFMPSKNRDAQSLLPLTVKQIYDAFQSSDDKTNLIVDGVDINNVTLVGRVCNKVGRITDVTFVLDDGTGRIECNKWLQEAVDANEAEGILDGMYVRLHGPLKSFHGKRCLNVFSFRPVTDFNEIASHFIDCIYVHLYNSRLRHLQTSVPNQQHVMNSMPTTSTVGYQAQPVPPTNQFYDQHINGQKSVEAMVVDFLHLPANRSRSEGVARDLIAQHLGISLDKLMLAVQNLIDEGAIYETISDHYKSIVNG</sequence>
<dbReference type="Proteomes" id="UP001386955">
    <property type="component" value="Unassembled WGS sequence"/>
</dbReference>
<dbReference type="FunFam" id="2.40.50.140:FF:000184">
    <property type="entry name" value="replication protein A 32 kDa subunit A-like"/>
    <property type="match status" value="1"/>
</dbReference>
<dbReference type="InterPro" id="IPR036390">
    <property type="entry name" value="WH_DNA-bd_sf"/>
</dbReference>
<gene>
    <name evidence="10" type="ORF">VNO78_23339</name>
</gene>
<evidence type="ECO:0000256" key="3">
    <source>
        <dbReference type="ARBA" id="ARBA00022705"/>
    </source>
</evidence>
<dbReference type="EMBL" id="JAYMYS010000006">
    <property type="protein sequence ID" value="KAK7388521.1"/>
    <property type="molecule type" value="Genomic_DNA"/>
</dbReference>
<evidence type="ECO:0000313" key="11">
    <source>
        <dbReference type="Proteomes" id="UP001386955"/>
    </source>
</evidence>
<evidence type="ECO:0000256" key="2">
    <source>
        <dbReference type="ARBA" id="ARBA00007815"/>
    </source>
</evidence>
<dbReference type="GO" id="GO:0006260">
    <property type="term" value="P:DNA replication"/>
    <property type="evidence" value="ECO:0007669"/>
    <property type="project" value="UniProtKB-KW"/>
</dbReference>
<accession>A0AAN9S3U3</accession>
<dbReference type="Pfam" id="PF08784">
    <property type="entry name" value="RPA_C"/>
    <property type="match status" value="1"/>
</dbReference>
<dbReference type="InterPro" id="IPR014892">
    <property type="entry name" value="RPA_C"/>
</dbReference>
<dbReference type="Gene3D" id="2.40.50.140">
    <property type="entry name" value="Nucleic acid-binding proteins"/>
    <property type="match status" value="1"/>
</dbReference>
<dbReference type="AlphaFoldDB" id="A0AAN9S3U3"/>
<dbReference type="GO" id="GO:0005662">
    <property type="term" value="C:DNA replication factor A complex"/>
    <property type="evidence" value="ECO:0007669"/>
    <property type="project" value="TreeGrafter"/>
</dbReference>
<comment type="similarity">
    <text evidence="2">Belongs to the replication factor A protein 2 family.</text>
</comment>
<dbReference type="PANTHER" id="PTHR13989">
    <property type="entry name" value="REPLICATION PROTEIN A-RELATED"/>
    <property type="match status" value="1"/>
</dbReference>
<protein>
    <recommendedName>
        <fullName evidence="9">Replication protein A C-terminal domain-containing protein</fullName>
    </recommendedName>
</protein>
<dbReference type="GO" id="GO:0006289">
    <property type="term" value="P:nucleotide-excision repair"/>
    <property type="evidence" value="ECO:0007669"/>
    <property type="project" value="TreeGrafter"/>
</dbReference>
<evidence type="ECO:0000313" key="10">
    <source>
        <dbReference type="EMBL" id="KAK7388521.1"/>
    </source>
</evidence>
<keyword evidence="7" id="KW-0234">DNA repair</keyword>
<keyword evidence="3" id="KW-0235">DNA replication</keyword>
<proteinExistence type="inferred from homology"/>
<evidence type="ECO:0000256" key="4">
    <source>
        <dbReference type="ARBA" id="ARBA00022763"/>
    </source>
</evidence>
<evidence type="ECO:0000256" key="6">
    <source>
        <dbReference type="ARBA" id="ARBA00023172"/>
    </source>
</evidence>
<dbReference type="SUPFAM" id="SSF50249">
    <property type="entry name" value="Nucleic acid-binding proteins"/>
    <property type="match status" value="1"/>
</dbReference>
<dbReference type="GO" id="GO:0000781">
    <property type="term" value="C:chromosome, telomeric region"/>
    <property type="evidence" value="ECO:0007669"/>
    <property type="project" value="TreeGrafter"/>
</dbReference>
<dbReference type="CDD" id="cd04478">
    <property type="entry name" value="RPA2_DBD_D"/>
    <property type="match status" value="1"/>
</dbReference>
<dbReference type="InterPro" id="IPR040260">
    <property type="entry name" value="RFA2-like"/>
</dbReference>
<dbReference type="Gene3D" id="1.10.10.10">
    <property type="entry name" value="Winged helix-like DNA-binding domain superfamily/Winged helix DNA-binding domain"/>
    <property type="match status" value="1"/>
</dbReference>
<comment type="subcellular location">
    <subcellularLocation>
        <location evidence="1">Nucleus</location>
    </subcellularLocation>
</comment>
<dbReference type="GO" id="GO:0035861">
    <property type="term" value="C:site of double-strand break"/>
    <property type="evidence" value="ECO:0007669"/>
    <property type="project" value="TreeGrafter"/>
</dbReference>
<evidence type="ECO:0000256" key="7">
    <source>
        <dbReference type="ARBA" id="ARBA00023204"/>
    </source>
</evidence>
<dbReference type="GO" id="GO:0000724">
    <property type="term" value="P:double-strand break repair via homologous recombination"/>
    <property type="evidence" value="ECO:0007669"/>
    <property type="project" value="TreeGrafter"/>
</dbReference>
<comment type="caution">
    <text evidence="10">The sequence shown here is derived from an EMBL/GenBank/DDBJ whole genome shotgun (WGS) entry which is preliminary data.</text>
</comment>
<keyword evidence="11" id="KW-1185">Reference proteome</keyword>